<evidence type="ECO:0000313" key="2">
    <source>
        <dbReference type="EMBL" id="SDN23224.1"/>
    </source>
</evidence>
<dbReference type="AlphaFoldDB" id="A0A1G9ZPV1"/>
<dbReference type="InterPro" id="IPR002509">
    <property type="entry name" value="NODB_dom"/>
</dbReference>
<dbReference type="PROSITE" id="PS51677">
    <property type="entry name" value="NODB"/>
    <property type="match status" value="1"/>
</dbReference>
<dbReference type="Pfam" id="PF01522">
    <property type="entry name" value="Polysacc_deac_1"/>
    <property type="match status" value="1"/>
</dbReference>
<dbReference type="InterPro" id="IPR050248">
    <property type="entry name" value="Polysacc_deacetylase_ArnD"/>
</dbReference>
<dbReference type="SUPFAM" id="SSF88713">
    <property type="entry name" value="Glycoside hydrolase/deacetylase"/>
    <property type="match status" value="1"/>
</dbReference>
<dbReference type="RefSeq" id="WP_089699925.1">
    <property type="nucleotide sequence ID" value="NZ_FNHL01000008.1"/>
</dbReference>
<dbReference type="CDD" id="cd10917">
    <property type="entry name" value="CE4_NodB_like_6s_7s"/>
    <property type="match status" value="1"/>
</dbReference>
<proteinExistence type="predicted"/>
<accession>A0A1G9ZPV1</accession>
<protein>
    <submittedName>
        <fullName evidence="2">Polysaccharide deacetylase</fullName>
    </submittedName>
</protein>
<evidence type="ECO:0000259" key="1">
    <source>
        <dbReference type="PROSITE" id="PS51677"/>
    </source>
</evidence>
<dbReference type="Proteomes" id="UP000199451">
    <property type="component" value="Unassembled WGS sequence"/>
</dbReference>
<evidence type="ECO:0000313" key="3">
    <source>
        <dbReference type="Proteomes" id="UP000199451"/>
    </source>
</evidence>
<organism evidence="2 3">
    <name type="scientific">Halogranum gelatinilyticum</name>
    <dbReference type="NCBI Taxonomy" id="660521"/>
    <lineage>
        <taxon>Archaea</taxon>
        <taxon>Methanobacteriati</taxon>
        <taxon>Methanobacteriota</taxon>
        <taxon>Stenosarchaea group</taxon>
        <taxon>Halobacteria</taxon>
        <taxon>Halobacteriales</taxon>
        <taxon>Haloferacaceae</taxon>
    </lineage>
</organism>
<dbReference type="OrthoDB" id="198254at2157"/>
<reference evidence="3" key="1">
    <citation type="submission" date="2016-10" db="EMBL/GenBank/DDBJ databases">
        <authorList>
            <person name="Varghese N."/>
            <person name="Submissions S."/>
        </authorList>
    </citation>
    <scope>NUCLEOTIDE SEQUENCE [LARGE SCALE GENOMIC DNA]</scope>
    <source>
        <strain evidence="3">CGMCC 1.10119</strain>
    </source>
</reference>
<dbReference type="EMBL" id="FNHL01000008">
    <property type="protein sequence ID" value="SDN23224.1"/>
    <property type="molecule type" value="Genomic_DNA"/>
</dbReference>
<name>A0A1G9ZPV1_9EURY</name>
<dbReference type="GO" id="GO:0005975">
    <property type="term" value="P:carbohydrate metabolic process"/>
    <property type="evidence" value="ECO:0007669"/>
    <property type="project" value="InterPro"/>
</dbReference>
<dbReference type="GO" id="GO:0016810">
    <property type="term" value="F:hydrolase activity, acting on carbon-nitrogen (but not peptide) bonds"/>
    <property type="evidence" value="ECO:0007669"/>
    <property type="project" value="InterPro"/>
</dbReference>
<feature type="domain" description="NodB homology" evidence="1">
    <location>
        <begin position="2"/>
        <end position="217"/>
    </location>
</feature>
<keyword evidence="3" id="KW-1185">Reference proteome</keyword>
<gene>
    <name evidence="2" type="ORF">SAMN04487949_3710</name>
</gene>
<dbReference type="Gene3D" id="3.20.20.370">
    <property type="entry name" value="Glycoside hydrolase/deacetylase"/>
    <property type="match status" value="1"/>
</dbReference>
<dbReference type="PANTHER" id="PTHR10587">
    <property type="entry name" value="GLYCOSYL TRANSFERASE-RELATED"/>
    <property type="match status" value="1"/>
</dbReference>
<sequence>MTTAYLTVDDAPSDSLPAKVAALDARDVPALFFCEGRRLTEYPDHAREAVEAGYHLGNHAYSHEHASSLSPATFREEVAWTEALLDDVYENAGVDRPTRTFRFPYGDDGSDDGGDHAAALQDILAEFDFVSPDAGRVTYDWYAAEHADRLDWYWTIEVQDWTAESPADLRERVTSDAVGSRLDSDSADIVLFHDAGNSPAEFEAFVDAMLDRGVEFGAPLDLVE</sequence>
<dbReference type="InterPro" id="IPR011330">
    <property type="entry name" value="Glyco_hydro/deAcase_b/a-brl"/>
</dbReference>